<evidence type="ECO:0000313" key="3">
    <source>
        <dbReference type="Proteomes" id="UP000675747"/>
    </source>
</evidence>
<dbReference type="EMBL" id="JAGQFT020000012">
    <property type="protein sequence ID" value="MBS7458620.1"/>
    <property type="molecule type" value="Genomic_DNA"/>
</dbReference>
<sequence length="197" mass="21860">MRRLLAILLFPALVLTACVTINVYFPAAEVEQAAREFVDDVIGNDEAAPVEDAGPGGSAWVPRFDPNPVSWFIGTAHAQAADITLRTPAIEAIRTRMRDRFRSTFLPALESGAIGIARDGGIVMRDASKVSLRDRAALNQAIADSERDRRALYREVAVANGHPEWEAQVRETFAREWRTRARSGWWVQDGSGNWSQK</sequence>
<dbReference type="Pfam" id="PF07027">
    <property type="entry name" value="DUF1318"/>
    <property type="match status" value="1"/>
</dbReference>
<gene>
    <name evidence="2" type="ORF">KB893_015880</name>
    <name evidence="1" type="ORF">KB893_07805</name>
</gene>
<evidence type="ECO:0000313" key="1">
    <source>
        <dbReference type="EMBL" id="MBR0562416.1"/>
    </source>
</evidence>
<dbReference type="EMBL" id="JAGQFT010000050">
    <property type="protein sequence ID" value="MBR0562416.1"/>
    <property type="molecule type" value="Genomic_DNA"/>
</dbReference>
<proteinExistence type="predicted"/>
<organism evidence="1">
    <name type="scientific">Coralloluteibacterium stylophorae</name>
    <dbReference type="NCBI Taxonomy" id="1776034"/>
    <lineage>
        <taxon>Bacteria</taxon>
        <taxon>Pseudomonadati</taxon>
        <taxon>Pseudomonadota</taxon>
        <taxon>Gammaproteobacteria</taxon>
        <taxon>Lysobacterales</taxon>
        <taxon>Lysobacteraceae</taxon>
        <taxon>Coralloluteibacterium</taxon>
    </lineage>
</organism>
<protein>
    <submittedName>
        <fullName evidence="1">YdbL family protein</fullName>
    </submittedName>
</protein>
<dbReference type="Proteomes" id="UP000675747">
    <property type="component" value="Unassembled WGS sequence"/>
</dbReference>
<dbReference type="RefSeq" id="WP_211926360.1">
    <property type="nucleotide sequence ID" value="NZ_JAGQFT020000012.1"/>
</dbReference>
<dbReference type="AlphaFoldDB" id="A0A8J8AX99"/>
<evidence type="ECO:0000313" key="2">
    <source>
        <dbReference type="EMBL" id="MBS7458620.1"/>
    </source>
</evidence>
<keyword evidence="3" id="KW-1185">Reference proteome</keyword>
<comment type="caution">
    <text evidence="1">The sequence shown here is derived from an EMBL/GenBank/DDBJ whole genome shotgun (WGS) entry which is preliminary data.</text>
</comment>
<reference evidence="1" key="2">
    <citation type="submission" date="2021-04" db="EMBL/GenBank/DDBJ databases">
        <authorList>
            <person name="Karlyshev A.V."/>
        </authorList>
    </citation>
    <scope>NUCLEOTIDE SEQUENCE</scope>
    <source>
        <strain evidence="1">LMG 29479</strain>
    </source>
</reference>
<accession>A0A8J8AX99</accession>
<name>A0A8J8AX99_9GAMM</name>
<dbReference type="PROSITE" id="PS51257">
    <property type="entry name" value="PROKAR_LIPOPROTEIN"/>
    <property type="match status" value="1"/>
</dbReference>
<reference evidence="2 3" key="1">
    <citation type="journal article" date="2021" name="Microbiol. Resour. Announc.">
        <title>Draft Genome Sequence of Coralloluteibacterium stylophorae LMG 29479T.</title>
        <authorList>
            <person name="Karlyshev A.V."/>
            <person name="Kudryashova E.B."/>
            <person name="Ariskina E.V."/>
            <person name="Conroy A.P."/>
            <person name="Abidueva E.Y."/>
        </authorList>
    </citation>
    <scope>NUCLEOTIDE SEQUENCE [LARGE SCALE GENOMIC DNA]</scope>
    <source>
        <strain evidence="2 3">LMG 29479</strain>
    </source>
</reference>
<dbReference type="InterPro" id="IPR008309">
    <property type="entry name" value="YdbL"/>
</dbReference>